<dbReference type="OrthoDB" id="2339873at2"/>
<dbReference type="AlphaFoldDB" id="A0A101NMV5"/>
<evidence type="ECO:0000256" key="2">
    <source>
        <dbReference type="ARBA" id="ARBA00022963"/>
    </source>
</evidence>
<evidence type="ECO:0000256" key="1">
    <source>
        <dbReference type="ARBA" id="ARBA00022801"/>
    </source>
</evidence>
<reference evidence="7 8" key="1">
    <citation type="submission" date="2015-10" db="EMBL/GenBank/DDBJ databases">
        <title>Draft genome sequence of Streptomyces cellostaticus DSM 40189, type strain for the species Streptomyces cellostaticus.</title>
        <authorList>
            <person name="Ruckert C."/>
            <person name="Winkler A."/>
            <person name="Kalinowski J."/>
            <person name="Kampfer P."/>
            <person name="Glaeser S."/>
        </authorList>
    </citation>
    <scope>NUCLEOTIDE SEQUENCE [LARGE SCALE GENOMIC DNA]</scope>
    <source>
        <strain evidence="7 8">DSM 40189</strain>
    </source>
</reference>
<keyword evidence="8" id="KW-1185">Reference proteome</keyword>
<dbReference type="Gene3D" id="3.40.1090.10">
    <property type="entry name" value="Cytosolic phospholipase A2 catalytic domain"/>
    <property type="match status" value="2"/>
</dbReference>
<sequence length="280" mass="28505">MTEALVLGGGGVGGIAWTTGLLAGLAGTGQDVTAADLLLGTSAGATVAAQVGSGLGLEELYARQVDPALQAAEIMAEMDLEKFAAEIGAATGSAASVPELRRAVGQVALEARTVPEAVRRAVIESRLPSHGWPDRALKVVAVDAESGEPRVFDKDSGVPLVDAVAASCAVPGVWPPVTIGGRRYVDGAVRSVANADYAGGADRVLVIVPLGATEPFPSEQPLERVVEELRARGAEVVVVTPDEASQAAIGDNALDPATRRPAAEAGRAQGRGLKLPWSRA</sequence>
<accession>A0A101NMV5</accession>
<gene>
    <name evidence="7" type="ORF">AQI88_14610</name>
</gene>
<feature type="domain" description="PNPLA" evidence="6">
    <location>
        <begin position="5"/>
        <end position="199"/>
    </location>
</feature>
<feature type="active site" description="Proton acceptor" evidence="4">
    <location>
        <position position="186"/>
    </location>
</feature>
<evidence type="ECO:0000256" key="4">
    <source>
        <dbReference type="PROSITE-ProRule" id="PRU01161"/>
    </source>
</evidence>
<dbReference type="Proteomes" id="UP000054241">
    <property type="component" value="Unassembled WGS sequence"/>
</dbReference>
<dbReference type="InterPro" id="IPR002641">
    <property type="entry name" value="PNPLA_dom"/>
</dbReference>
<dbReference type="SUPFAM" id="SSF52151">
    <property type="entry name" value="FabD/lysophospholipase-like"/>
    <property type="match status" value="1"/>
</dbReference>
<dbReference type="PROSITE" id="PS51635">
    <property type="entry name" value="PNPLA"/>
    <property type="match status" value="1"/>
</dbReference>
<feature type="active site" description="Nucleophile" evidence="4">
    <location>
        <position position="42"/>
    </location>
</feature>
<evidence type="ECO:0000259" key="6">
    <source>
        <dbReference type="PROSITE" id="PS51635"/>
    </source>
</evidence>
<dbReference type="RefSeq" id="WP_066997861.1">
    <property type="nucleotide sequence ID" value="NZ_BNDU01000003.1"/>
</dbReference>
<keyword evidence="2 4" id="KW-0442">Lipid degradation</keyword>
<evidence type="ECO:0000256" key="5">
    <source>
        <dbReference type="SAM" id="MobiDB-lite"/>
    </source>
</evidence>
<organism evidence="7 8">
    <name type="scientific">Streptomyces cellostaticus</name>
    <dbReference type="NCBI Taxonomy" id="67285"/>
    <lineage>
        <taxon>Bacteria</taxon>
        <taxon>Bacillati</taxon>
        <taxon>Actinomycetota</taxon>
        <taxon>Actinomycetes</taxon>
        <taxon>Kitasatosporales</taxon>
        <taxon>Streptomycetaceae</taxon>
        <taxon>Streptomyces</taxon>
    </lineage>
</organism>
<evidence type="ECO:0000313" key="8">
    <source>
        <dbReference type="Proteomes" id="UP000054241"/>
    </source>
</evidence>
<feature type="short sequence motif" description="DGA/G" evidence="4">
    <location>
        <begin position="186"/>
        <end position="188"/>
    </location>
</feature>
<dbReference type="GO" id="GO:0016787">
    <property type="term" value="F:hydrolase activity"/>
    <property type="evidence" value="ECO:0007669"/>
    <property type="project" value="UniProtKB-UniRule"/>
</dbReference>
<dbReference type="STRING" id="67285.AQI88_14610"/>
<dbReference type="InterPro" id="IPR016035">
    <property type="entry name" value="Acyl_Trfase/lysoPLipase"/>
</dbReference>
<dbReference type="PANTHER" id="PTHR14226">
    <property type="entry name" value="NEUROPATHY TARGET ESTERASE/SWISS CHEESE D.MELANOGASTER"/>
    <property type="match status" value="1"/>
</dbReference>
<feature type="short sequence motif" description="GXGXXG" evidence="4">
    <location>
        <begin position="9"/>
        <end position="14"/>
    </location>
</feature>
<evidence type="ECO:0000313" key="7">
    <source>
        <dbReference type="EMBL" id="KUM95851.1"/>
    </source>
</evidence>
<dbReference type="GO" id="GO:0016042">
    <property type="term" value="P:lipid catabolic process"/>
    <property type="evidence" value="ECO:0007669"/>
    <property type="project" value="UniProtKB-UniRule"/>
</dbReference>
<name>A0A101NMV5_9ACTN</name>
<dbReference type="PANTHER" id="PTHR14226:SF57">
    <property type="entry name" value="BLR7027 PROTEIN"/>
    <property type="match status" value="1"/>
</dbReference>
<keyword evidence="3 4" id="KW-0443">Lipid metabolism</keyword>
<comment type="caution">
    <text evidence="7">The sequence shown here is derived from an EMBL/GenBank/DDBJ whole genome shotgun (WGS) entry which is preliminary data.</text>
</comment>
<dbReference type="InterPro" id="IPR050301">
    <property type="entry name" value="NTE"/>
</dbReference>
<proteinExistence type="predicted"/>
<dbReference type="EMBL" id="LMWL01000026">
    <property type="protein sequence ID" value="KUM95851.1"/>
    <property type="molecule type" value="Genomic_DNA"/>
</dbReference>
<evidence type="ECO:0000256" key="3">
    <source>
        <dbReference type="ARBA" id="ARBA00023098"/>
    </source>
</evidence>
<keyword evidence="1 4" id="KW-0378">Hydrolase</keyword>
<feature type="region of interest" description="Disordered" evidence="5">
    <location>
        <begin position="247"/>
        <end position="280"/>
    </location>
</feature>
<protein>
    <submittedName>
        <fullName evidence="7">Patatin</fullName>
    </submittedName>
</protein>
<feature type="short sequence motif" description="GXSXG" evidence="4">
    <location>
        <begin position="40"/>
        <end position="44"/>
    </location>
</feature>
<dbReference type="Pfam" id="PF01734">
    <property type="entry name" value="Patatin"/>
    <property type="match status" value="1"/>
</dbReference>